<keyword evidence="3" id="KW-1185">Reference proteome</keyword>
<sequence>SKVTPCHLMCTFAAVQMETWDTNTPSNRSLLLCFQAESIFQKILPEEEFCPPAPNPEDIIYDGENTSTGEDRGAVDKKDLQEEENNGKSQEENQEQQSVEPED</sequence>
<protein>
    <submittedName>
        <fullName evidence="2">Uncharacterized protein</fullName>
    </submittedName>
</protein>
<dbReference type="Proteomes" id="UP001434883">
    <property type="component" value="Unassembled WGS sequence"/>
</dbReference>
<feature type="non-terminal residue" evidence="2">
    <location>
        <position position="1"/>
    </location>
</feature>
<comment type="caution">
    <text evidence="2">The sequence shown here is derived from an EMBL/GenBank/DDBJ whole genome shotgun (WGS) entry which is preliminary data.</text>
</comment>
<feature type="region of interest" description="Disordered" evidence="1">
    <location>
        <begin position="48"/>
        <end position="103"/>
    </location>
</feature>
<evidence type="ECO:0000256" key="1">
    <source>
        <dbReference type="SAM" id="MobiDB-lite"/>
    </source>
</evidence>
<dbReference type="EMBL" id="JAHRIN010061505">
    <property type="protein sequence ID" value="MEQ2213313.1"/>
    <property type="molecule type" value="Genomic_DNA"/>
</dbReference>
<gene>
    <name evidence="2" type="ORF">XENOCAPTIV_012840</name>
</gene>
<organism evidence="2 3">
    <name type="scientific">Xenoophorus captivus</name>
    <dbReference type="NCBI Taxonomy" id="1517983"/>
    <lineage>
        <taxon>Eukaryota</taxon>
        <taxon>Metazoa</taxon>
        <taxon>Chordata</taxon>
        <taxon>Craniata</taxon>
        <taxon>Vertebrata</taxon>
        <taxon>Euteleostomi</taxon>
        <taxon>Actinopterygii</taxon>
        <taxon>Neopterygii</taxon>
        <taxon>Teleostei</taxon>
        <taxon>Neoteleostei</taxon>
        <taxon>Acanthomorphata</taxon>
        <taxon>Ovalentaria</taxon>
        <taxon>Atherinomorphae</taxon>
        <taxon>Cyprinodontiformes</taxon>
        <taxon>Goodeidae</taxon>
        <taxon>Xenoophorus</taxon>
    </lineage>
</organism>
<feature type="compositionally biased region" description="Basic and acidic residues" evidence="1">
    <location>
        <begin position="69"/>
        <end position="91"/>
    </location>
</feature>
<evidence type="ECO:0000313" key="3">
    <source>
        <dbReference type="Proteomes" id="UP001434883"/>
    </source>
</evidence>
<reference evidence="2 3" key="1">
    <citation type="submission" date="2021-06" db="EMBL/GenBank/DDBJ databases">
        <authorList>
            <person name="Palmer J.M."/>
        </authorList>
    </citation>
    <scope>NUCLEOTIDE SEQUENCE [LARGE SCALE GENOMIC DNA]</scope>
    <source>
        <strain evidence="2 3">XC_2019</strain>
        <tissue evidence="2">Muscle</tissue>
    </source>
</reference>
<proteinExistence type="predicted"/>
<name>A0ABV0S0N0_9TELE</name>
<evidence type="ECO:0000313" key="2">
    <source>
        <dbReference type="EMBL" id="MEQ2213313.1"/>
    </source>
</evidence>
<accession>A0ABV0S0N0</accession>